<dbReference type="InterPro" id="IPR013096">
    <property type="entry name" value="Cupin_2"/>
</dbReference>
<dbReference type="OrthoDB" id="3511549at2759"/>
<dbReference type="Proteomes" id="UP000469558">
    <property type="component" value="Unassembled WGS sequence"/>
</dbReference>
<dbReference type="CDD" id="cd02208">
    <property type="entry name" value="cupin_RmlC-like"/>
    <property type="match status" value="1"/>
</dbReference>
<comment type="caution">
    <text evidence="2">The sequence shown here is derived from an EMBL/GenBank/DDBJ whole genome shotgun (WGS) entry which is preliminary data.</text>
</comment>
<dbReference type="InterPro" id="IPR014710">
    <property type="entry name" value="RmlC-like_jellyroll"/>
</dbReference>
<evidence type="ECO:0000313" key="2">
    <source>
        <dbReference type="EMBL" id="TVY60726.1"/>
    </source>
</evidence>
<feature type="domain" description="Cupin type-2" evidence="1">
    <location>
        <begin position="1"/>
        <end position="68"/>
    </location>
</feature>
<dbReference type="SUPFAM" id="SSF51182">
    <property type="entry name" value="RmlC-like cupins"/>
    <property type="match status" value="1"/>
</dbReference>
<keyword evidence="3" id="KW-1185">Reference proteome</keyword>
<sequence>MTAKPHTASAIHHHGEQDTIIFARSGHGTIVSNNGQTRQSLSPGDFALIPAWAEHQEVNEGEEEVEWVISRSGGVPVVVNLRGWGEGTVG</sequence>
<protein>
    <recommendedName>
        <fullName evidence="1">Cupin type-2 domain-containing protein</fullName>
    </recommendedName>
</protein>
<dbReference type="Gene3D" id="2.60.120.10">
    <property type="entry name" value="Jelly Rolls"/>
    <property type="match status" value="1"/>
</dbReference>
<accession>A0A8T9BTJ1</accession>
<dbReference type="AlphaFoldDB" id="A0A8T9BTJ1"/>
<evidence type="ECO:0000259" key="1">
    <source>
        <dbReference type="Pfam" id="PF07883"/>
    </source>
</evidence>
<gene>
    <name evidence="2" type="ORF">LSUE1_G009208</name>
</gene>
<dbReference type="EMBL" id="QGMK01002151">
    <property type="protein sequence ID" value="TVY60726.1"/>
    <property type="molecule type" value="Genomic_DNA"/>
</dbReference>
<dbReference type="Pfam" id="PF07883">
    <property type="entry name" value="Cupin_2"/>
    <property type="match status" value="1"/>
</dbReference>
<evidence type="ECO:0000313" key="3">
    <source>
        <dbReference type="Proteomes" id="UP000469558"/>
    </source>
</evidence>
<dbReference type="InterPro" id="IPR011051">
    <property type="entry name" value="RmlC_Cupin_sf"/>
</dbReference>
<proteinExistence type="predicted"/>
<organism evidence="2 3">
    <name type="scientific">Lachnellula suecica</name>
    <dbReference type="NCBI Taxonomy" id="602035"/>
    <lineage>
        <taxon>Eukaryota</taxon>
        <taxon>Fungi</taxon>
        <taxon>Dikarya</taxon>
        <taxon>Ascomycota</taxon>
        <taxon>Pezizomycotina</taxon>
        <taxon>Leotiomycetes</taxon>
        <taxon>Helotiales</taxon>
        <taxon>Lachnaceae</taxon>
        <taxon>Lachnellula</taxon>
    </lineage>
</organism>
<name>A0A8T9BTJ1_9HELO</name>
<reference evidence="2 3" key="1">
    <citation type="submission" date="2018-05" db="EMBL/GenBank/DDBJ databases">
        <title>Genome sequencing and assembly of the regulated plant pathogen Lachnellula willkommii and related sister species for the development of diagnostic species identification markers.</title>
        <authorList>
            <person name="Giroux E."/>
            <person name="Bilodeau G."/>
        </authorList>
    </citation>
    <scope>NUCLEOTIDE SEQUENCE [LARGE SCALE GENOMIC DNA]</scope>
    <source>
        <strain evidence="2 3">CBS 268.59</strain>
    </source>
</reference>